<evidence type="ECO:0000313" key="2">
    <source>
        <dbReference type="EMBL" id="OCS82603.1"/>
    </source>
</evidence>
<dbReference type="AlphaFoldDB" id="A0A1C0Y640"/>
<dbReference type="Proteomes" id="UP000093199">
    <property type="component" value="Unassembled WGS sequence"/>
</dbReference>
<keyword evidence="1" id="KW-0812">Transmembrane</keyword>
<dbReference type="PANTHER" id="PTHR37305:SF1">
    <property type="entry name" value="MEMBRANE PROTEIN"/>
    <property type="match status" value="1"/>
</dbReference>
<sequence length="260" mass="28813">MLNLIQADIYRVLHSTTIKILLTMTTVFSFILFGGMYLVENGTINQDLTNIIFLASDMNMMTLIGAVLAIHLVSAEFESRNMHHLITSGFSRIHIVISKMVAYCLLFTLVISPYFIGGVITILFNLDVNANTQLAGIMLMLQEHPAISTTHALLLLAVIALVYIAQLSTTVLFAFMFKKASLVIPLFYVISMTSGQISLYKEHLATIADMLRITPFASDFILIGVATTNDTLLAATVTSFLYIIAITALACLYFRKRDIQ</sequence>
<dbReference type="STRING" id="33978.A6M13_06930"/>
<dbReference type="RefSeq" id="WP_066548309.1">
    <property type="nucleotide sequence ID" value="NZ_MASJ01000040.1"/>
</dbReference>
<proteinExistence type="predicted"/>
<feature type="transmembrane region" description="Helical" evidence="1">
    <location>
        <begin position="182"/>
        <end position="200"/>
    </location>
</feature>
<feature type="transmembrane region" description="Helical" evidence="1">
    <location>
        <begin position="20"/>
        <end position="39"/>
    </location>
</feature>
<evidence type="ECO:0000313" key="3">
    <source>
        <dbReference type="Proteomes" id="UP000093199"/>
    </source>
</evidence>
<name>A0A1C0Y640_9BACL</name>
<protein>
    <submittedName>
        <fullName evidence="2">Uncharacterized protein</fullName>
    </submittedName>
</protein>
<feature type="transmembrane region" description="Helical" evidence="1">
    <location>
        <begin position="232"/>
        <end position="254"/>
    </location>
</feature>
<keyword evidence="3" id="KW-1185">Reference proteome</keyword>
<evidence type="ECO:0000256" key="1">
    <source>
        <dbReference type="SAM" id="Phobius"/>
    </source>
</evidence>
<dbReference type="EMBL" id="MASJ01000040">
    <property type="protein sequence ID" value="OCS82603.1"/>
    <property type="molecule type" value="Genomic_DNA"/>
</dbReference>
<feature type="transmembrane region" description="Helical" evidence="1">
    <location>
        <begin position="51"/>
        <end position="73"/>
    </location>
</feature>
<accession>A0A1C0Y640</accession>
<keyword evidence="1" id="KW-1133">Transmembrane helix</keyword>
<dbReference type="PANTHER" id="PTHR37305">
    <property type="entry name" value="INTEGRAL MEMBRANE PROTEIN-RELATED"/>
    <property type="match status" value="1"/>
</dbReference>
<reference evidence="2 3" key="1">
    <citation type="submission" date="2016-07" db="EMBL/GenBank/DDBJ databases">
        <title>Caryophanon tenue genome sequencing.</title>
        <authorList>
            <person name="Verma A."/>
            <person name="Pal Y."/>
            <person name="Krishnamurthi S."/>
        </authorList>
    </citation>
    <scope>NUCLEOTIDE SEQUENCE [LARGE SCALE GENOMIC DNA]</scope>
    <source>
        <strain evidence="2 3">DSM 14152</strain>
    </source>
</reference>
<gene>
    <name evidence="2" type="ORF">A6M13_06930</name>
</gene>
<feature type="transmembrane region" description="Helical" evidence="1">
    <location>
        <begin position="93"/>
        <end position="116"/>
    </location>
</feature>
<comment type="caution">
    <text evidence="2">The sequence shown here is derived from an EMBL/GenBank/DDBJ whole genome shotgun (WGS) entry which is preliminary data.</text>
</comment>
<feature type="transmembrane region" description="Helical" evidence="1">
    <location>
        <begin position="153"/>
        <end position="176"/>
    </location>
</feature>
<dbReference type="OrthoDB" id="1738593at2"/>
<keyword evidence="1" id="KW-0472">Membrane</keyword>
<organism evidence="2 3">
    <name type="scientific">Caryophanon tenue</name>
    <dbReference type="NCBI Taxonomy" id="33978"/>
    <lineage>
        <taxon>Bacteria</taxon>
        <taxon>Bacillati</taxon>
        <taxon>Bacillota</taxon>
        <taxon>Bacilli</taxon>
        <taxon>Bacillales</taxon>
        <taxon>Caryophanaceae</taxon>
        <taxon>Caryophanon</taxon>
    </lineage>
</organism>